<dbReference type="RefSeq" id="WP_128354276.1">
    <property type="nucleotide sequence ID" value="NZ_CP022987.1"/>
</dbReference>
<organism evidence="4 5">
    <name type="scientific">Pollutimonas thiosulfatoxidans</name>
    <dbReference type="NCBI Taxonomy" id="2028345"/>
    <lineage>
        <taxon>Bacteria</taxon>
        <taxon>Pseudomonadati</taxon>
        <taxon>Pseudomonadota</taxon>
        <taxon>Betaproteobacteria</taxon>
        <taxon>Burkholderiales</taxon>
        <taxon>Alcaligenaceae</taxon>
        <taxon>Pollutimonas</taxon>
    </lineage>
</organism>
<dbReference type="GO" id="GO:0004065">
    <property type="term" value="F:arylsulfatase activity"/>
    <property type="evidence" value="ECO:0007669"/>
    <property type="project" value="TreeGrafter"/>
</dbReference>
<dbReference type="OrthoDB" id="9766107at2"/>
<name>A0A410GAA2_9BURK</name>
<evidence type="ECO:0000256" key="2">
    <source>
        <dbReference type="SAM" id="SignalP"/>
    </source>
</evidence>
<keyword evidence="5" id="KW-1185">Reference proteome</keyword>
<dbReference type="EMBL" id="CP022987">
    <property type="protein sequence ID" value="QAA93233.1"/>
    <property type="molecule type" value="Genomic_DNA"/>
</dbReference>
<dbReference type="Gene3D" id="3.40.720.10">
    <property type="entry name" value="Alkaline Phosphatase, subunit A"/>
    <property type="match status" value="2"/>
</dbReference>
<evidence type="ECO:0000256" key="1">
    <source>
        <dbReference type="ARBA" id="ARBA00008779"/>
    </source>
</evidence>
<protein>
    <submittedName>
        <fullName evidence="4">Arylsulfatase</fullName>
    </submittedName>
</protein>
<proteinExistence type="inferred from homology"/>
<feature type="chain" id="PRO_5019468393" evidence="2">
    <location>
        <begin position="24"/>
        <end position="730"/>
    </location>
</feature>
<feature type="signal peptide" evidence="2">
    <location>
        <begin position="1"/>
        <end position="23"/>
    </location>
</feature>
<keyword evidence="2" id="KW-0732">Signal</keyword>
<dbReference type="PANTHER" id="PTHR42693">
    <property type="entry name" value="ARYLSULFATASE FAMILY MEMBER"/>
    <property type="match status" value="1"/>
</dbReference>
<dbReference type="InterPro" id="IPR000917">
    <property type="entry name" value="Sulfatase_N"/>
</dbReference>
<dbReference type="InterPro" id="IPR017850">
    <property type="entry name" value="Alkaline_phosphatase_core_sf"/>
</dbReference>
<dbReference type="Pfam" id="PF00884">
    <property type="entry name" value="Sulfatase"/>
    <property type="match status" value="1"/>
</dbReference>
<dbReference type="SUPFAM" id="SSF53649">
    <property type="entry name" value="Alkaline phosphatase-like"/>
    <property type="match status" value="1"/>
</dbReference>
<evidence type="ECO:0000259" key="3">
    <source>
        <dbReference type="Pfam" id="PF00884"/>
    </source>
</evidence>
<dbReference type="PROSITE" id="PS51257">
    <property type="entry name" value="PROKAR_LIPOPROTEIN"/>
    <property type="match status" value="1"/>
</dbReference>
<dbReference type="Proteomes" id="UP000283474">
    <property type="component" value="Chromosome"/>
</dbReference>
<sequence>MKKTFPALLAAGLAALTVSGCHNGGTETSAVQGPNILFVIMDDVGIDQMKVFGYGGAVGPDLPNIDAVAHAGIRFRNTWSMPECSPGRAAFFVGRYPLRTGINQAIGPQDLATSHLSPYDITTPKLLKRANYESAMFGKFHLAGPENNEAKNGTPATLGWDYFYGWVGGLPGSIDTSAGDTVTTAGTYMCGFVPGVARGGAETGACYQPDNTCSVITRTRPLLEDAPGLQCLDSGGILVPAATCGVPPATLNFTGLNGYYVSPLVIINNGNVEEVPVTDPRARGYRTRIETDAAIEWIKSRPTNKAWMATVSYSAAHTPWQQPPKELLNGLVGPLDGLTCTDPLDARVIQDRMTEALDTEFGRLLVETGLAKRNPDGSLKYDPKASNTVIAIVGDNGSLAAAVKDPFDFSRAKGTAFQTGVWDPLIIAGPQVTQPGREVDHMVNTVDLFQFFGELAGLDVHKEVPRTVDSVGILPYLTDPAQGSLRTINFTMGGMNEQANGARNGPCVISGSCTVIPTSKSVCEDNKGDWWGPGHTHTQAGVLPNPSNPDPTGGYLTCAAINEALYKQNNDPADMLNLVPESSVAIRNVRYKLVRNSSEDYDPISDSIKRETVNELFEIDQSVPTPLLDTAVRNLWPSADPETVAIYNELTAKLERILASNPDCPGDGNMDGVVNGQDLSNWSRIANDWGLSSVYDFVTGQFRDGFTNNADEAIIQANLGRTCASTYGVY</sequence>
<gene>
    <name evidence="4" type="ORF">CKA81_04820</name>
</gene>
<accession>A0A410GAA2</accession>
<reference evidence="4 5" key="1">
    <citation type="submission" date="2017-08" db="EMBL/GenBank/DDBJ databases">
        <authorList>
            <person name="Park S.-J."/>
            <person name="Kim H."/>
        </authorList>
    </citation>
    <scope>NUCLEOTIDE SEQUENCE [LARGE SCALE GENOMIC DNA]</scope>
    <source>
        <strain evidence="5">ye3</strain>
    </source>
</reference>
<dbReference type="AlphaFoldDB" id="A0A410GAA2"/>
<dbReference type="PANTHER" id="PTHR42693:SF33">
    <property type="entry name" value="ARYLSULFATASE"/>
    <property type="match status" value="1"/>
</dbReference>
<evidence type="ECO:0000313" key="4">
    <source>
        <dbReference type="EMBL" id="QAA93233.1"/>
    </source>
</evidence>
<comment type="similarity">
    <text evidence="1">Belongs to the sulfatase family.</text>
</comment>
<feature type="domain" description="Sulfatase N-terminal" evidence="3">
    <location>
        <begin position="34"/>
        <end position="323"/>
    </location>
</feature>
<dbReference type="InterPro" id="IPR050738">
    <property type="entry name" value="Sulfatase"/>
</dbReference>
<dbReference type="KEGG" id="pus:CKA81_04820"/>
<evidence type="ECO:0000313" key="5">
    <source>
        <dbReference type="Proteomes" id="UP000283474"/>
    </source>
</evidence>